<evidence type="ECO:0000313" key="3">
    <source>
        <dbReference type="Proteomes" id="UP000799779"/>
    </source>
</evidence>
<evidence type="ECO:0000313" key="2">
    <source>
        <dbReference type="EMBL" id="KAF2007180.1"/>
    </source>
</evidence>
<dbReference type="Proteomes" id="UP000799779">
    <property type="component" value="Unassembled WGS sequence"/>
</dbReference>
<name>A0A6A5WZK5_9PLEO</name>
<organism evidence="2 3">
    <name type="scientific">Amniculicola lignicola CBS 123094</name>
    <dbReference type="NCBI Taxonomy" id="1392246"/>
    <lineage>
        <taxon>Eukaryota</taxon>
        <taxon>Fungi</taxon>
        <taxon>Dikarya</taxon>
        <taxon>Ascomycota</taxon>
        <taxon>Pezizomycotina</taxon>
        <taxon>Dothideomycetes</taxon>
        <taxon>Pleosporomycetidae</taxon>
        <taxon>Pleosporales</taxon>
        <taxon>Amniculicolaceae</taxon>
        <taxon>Amniculicola</taxon>
    </lineage>
</organism>
<feature type="region of interest" description="Disordered" evidence="1">
    <location>
        <begin position="117"/>
        <end position="152"/>
    </location>
</feature>
<reference evidence="2" key="1">
    <citation type="journal article" date="2020" name="Stud. Mycol.">
        <title>101 Dothideomycetes genomes: a test case for predicting lifestyles and emergence of pathogens.</title>
        <authorList>
            <person name="Haridas S."/>
            <person name="Albert R."/>
            <person name="Binder M."/>
            <person name="Bloem J."/>
            <person name="Labutti K."/>
            <person name="Salamov A."/>
            <person name="Andreopoulos B."/>
            <person name="Baker S."/>
            <person name="Barry K."/>
            <person name="Bills G."/>
            <person name="Bluhm B."/>
            <person name="Cannon C."/>
            <person name="Castanera R."/>
            <person name="Culley D."/>
            <person name="Daum C."/>
            <person name="Ezra D."/>
            <person name="Gonzalez J."/>
            <person name="Henrissat B."/>
            <person name="Kuo A."/>
            <person name="Liang C."/>
            <person name="Lipzen A."/>
            <person name="Lutzoni F."/>
            <person name="Magnuson J."/>
            <person name="Mondo S."/>
            <person name="Nolan M."/>
            <person name="Ohm R."/>
            <person name="Pangilinan J."/>
            <person name="Park H.-J."/>
            <person name="Ramirez L."/>
            <person name="Alfaro M."/>
            <person name="Sun H."/>
            <person name="Tritt A."/>
            <person name="Yoshinaga Y."/>
            <person name="Zwiers L.-H."/>
            <person name="Turgeon B."/>
            <person name="Goodwin S."/>
            <person name="Spatafora J."/>
            <person name="Crous P."/>
            <person name="Grigoriev I."/>
        </authorList>
    </citation>
    <scope>NUCLEOTIDE SEQUENCE</scope>
    <source>
        <strain evidence="2">CBS 123094</strain>
    </source>
</reference>
<sequence>MQAAGPRAMPEAMVVGDGRRVRGRRVGSLHARSGEEKRNWLNPDEMQPRPPLLSGSHGLHPARWARARAAIGDLLALTGERTGRGRGVVAVVENAASLFGEMVVLLGTRRPIAWLEPSLPPHQPRAQASPPPLSRRSAAAHTVPTPRFPGPGTTVHSPPGYGLQDMTLAVARQPALLMECVLTNRRPHVALQLFCDLTADPRQHRRPSRRMLVWGRGLPFARPFAGVLCHKASTTSSMCLATAKRWEGEAHARAIARLANGSAAGIAGRRSLVWFHDDDRSVGGHSEYSNLPATPFCQHLYYPVR</sequence>
<feature type="compositionally biased region" description="Pro residues" evidence="1">
    <location>
        <begin position="118"/>
        <end position="133"/>
    </location>
</feature>
<keyword evidence="3" id="KW-1185">Reference proteome</keyword>
<gene>
    <name evidence="2" type="ORF">P154DRAFT_114494</name>
</gene>
<accession>A0A6A5WZK5</accession>
<feature type="region of interest" description="Disordered" evidence="1">
    <location>
        <begin position="27"/>
        <end position="56"/>
    </location>
</feature>
<protein>
    <submittedName>
        <fullName evidence="2">Uncharacterized protein</fullName>
    </submittedName>
</protein>
<evidence type="ECO:0000256" key="1">
    <source>
        <dbReference type="SAM" id="MobiDB-lite"/>
    </source>
</evidence>
<proteinExistence type="predicted"/>
<dbReference type="EMBL" id="ML977557">
    <property type="protein sequence ID" value="KAF2007180.1"/>
    <property type="molecule type" value="Genomic_DNA"/>
</dbReference>
<dbReference type="AlphaFoldDB" id="A0A6A5WZK5"/>